<dbReference type="EMBL" id="CAUYUJ010016293">
    <property type="protein sequence ID" value="CAK0863765.1"/>
    <property type="molecule type" value="Genomic_DNA"/>
</dbReference>
<sequence>MLVNAELKGYVVVLCNCLVAFLPSPQVEGGYTIKGAKSLIEDVLLALGLQTAMPSVGQGTKSAVKGEGDDELWKAAGHGAYRMRVGKSFSLPRHGVDRQHGVEVLSRAAAQIQNTKVQALGLASLIGEWHESVTPAFGNDISTALQIAKRRGPSSMKHIGIRFLALQEWREQNRLEFQNIHTDNSEADILSKPMTQEKFVKFSRSVGVAGLSEHLHAVDLLPASLSIQLVEQLDRVDSVRCDGSLVCRTSSAWYSRLVMAAGPAMIFATRAVSFQDTAPGAGALAELGDLGRSASRLLGGWAEMAADAAAEFCVEADSGDAKSAPGKGPELLERLDALRLSLRCAPATPQAAGEDVEVFDALLGASDDEGEACECKGPWDAQEQGELSTQDGRVLGPQPQLREPCGHGVADMPPLEPPDLIALDGPADLLSFEPVPREPQGLWLAAGEAGALSLP</sequence>
<dbReference type="Proteomes" id="UP001189429">
    <property type="component" value="Unassembled WGS sequence"/>
</dbReference>
<evidence type="ECO:0000256" key="1">
    <source>
        <dbReference type="SAM" id="SignalP"/>
    </source>
</evidence>
<proteinExistence type="predicted"/>
<keyword evidence="1" id="KW-0732">Signal</keyword>
<evidence type="ECO:0000313" key="3">
    <source>
        <dbReference type="Proteomes" id="UP001189429"/>
    </source>
</evidence>
<name>A0ABN9UX27_9DINO</name>
<feature type="chain" id="PRO_5046452030" evidence="1">
    <location>
        <begin position="30"/>
        <end position="455"/>
    </location>
</feature>
<comment type="caution">
    <text evidence="2">The sequence shown here is derived from an EMBL/GenBank/DDBJ whole genome shotgun (WGS) entry which is preliminary data.</text>
</comment>
<protein>
    <submittedName>
        <fullName evidence="2">Uncharacterized protein</fullName>
    </submittedName>
</protein>
<organism evidence="2 3">
    <name type="scientific">Prorocentrum cordatum</name>
    <dbReference type="NCBI Taxonomy" id="2364126"/>
    <lineage>
        <taxon>Eukaryota</taxon>
        <taxon>Sar</taxon>
        <taxon>Alveolata</taxon>
        <taxon>Dinophyceae</taxon>
        <taxon>Prorocentrales</taxon>
        <taxon>Prorocentraceae</taxon>
        <taxon>Prorocentrum</taxon>
    </lineage>
</organism>
<evidence type="ECO:0000313" key="2">
    <source>
        <dbReference type="EMBL" id="CAK0863765.1"/>
    </source>
</evidence>
<keyword evidence="3" id="KW-1185">Reference proteome</keyword>
<gene>
    <name evidence="2" type="ORF">PCOR1329_LOCUS51814</name>
</gene>
<accession>A0ABN9UX27</accession>
<feature type="signal peptide" evidence="1">
    <location>
        <begin position="1"/>
        <end position="29"/>
    </location>
</feature>
<reference evidence="2" key="1">
    <citation type="submission" date="2023-10" db="EMBL/GenBank/DDBJ databases">
        <authorList>
            <person name="Chen Y."/>
            <person name="Shah S."/>
            <person name="Dougan E. K."/>
            <person name="Thang M."/>
            <person name="Chan C."/>
        </authorList>
    </citation>
    <scope>NUCLEOTIDE SEQUENCE [LARGE SCALE GENOMIC DNA]</scope>
</reference>